<gene>
    <name evidence="2" type="ORF">M409DRAFT_30367</name>
</gene>
<keyword evidence="3" id="KW-1185">Reference proteome</keyword>
<protein>
    <recommendedName>
        <fullName evidence="4">F-box domain-containing protein</fullName>
    </recommendedName>
</protein>
<feature type="region of interest" description="Disordered" evidence="1">
    <location>
        <begin position="159"/>
        <end position="184"/>
    </location>
</feature>
<dbReference type="RefSeq" id="XP_033660117.1">
    <property type="nucleotide sequence ID" value="XM_033809888.1"/>
</dbReference>
<evidence type="ECO:0000313" key="2">
    <source>
        <dbReference type="EMBL" id="KAF2159228.1"/>
    </source>
</evidence>
<organism evidence="2 3">
    <name type="scientific">Zasmidium cellare ATCC 36951</name>
    <dbReference type="NCBI Taxonomy" id="1080233"/>
    <lineage>
        <taxon>Eukaryota</taxon>
        <taxon>Fungi</taxon>
        <taxon>Dikarya</taxon>
        <taxon>Ascomycota</taxon>
        <taxon>Pezizomycotina</taxon>
        <taxon>Dothideomycetes</taxon>
        <taxon>Dothideomycetidae</taxon>
        <taxon>Mycosphaerellales</taxon>
        <taxon>Mycosphaerellaceae</taxon>
        <taxon>Zasmidium</taxon>
    </lineage>
</organism>
<sequence length="437" mass="50585">MPGLLDLPPEILEHLVQAKSDELRWDQFPLDSYAEDCKSTSASRTLANLTQVNRQLRHHFKPVLWRDITLYYVSDIEKLDRFLEQSPASQYGRHVRNFMLSWWDDIVGNAMQAEADISTYEEEELGLGRREEWIFKDRIAWGKSVFKSQLRTWHPEWSETQVDQAADEPSEYPYTSGPDGRGPVPRMESISDVESALQRILDKFSFVKHLDWNARLLSFPAWLPPHMEKLESLVLFHEDLSRENCCPILRCCQQLRSLTLLDFKHDLSSYEDLKIDCINLRFCSPSQSSPLGIVYDTQSSSSDLLSTLCRSLLEGTSHKLRTLTLSDWDLLRMEKLLPVFLSMESVLAPRHGQSPSHHWDWAIEPNDAPLTALRDLSDALSSCHTLEDLVDRCVDMQHSESESGKPQRLDIHEFARWLAGDSMLAERAFWAIQRRRT</sequence>
<dbReference type="Proteomes" id="UP000799537">
    <property type="component" value="Unassembled WGS sequence"/>
</dbReference>
<name>A0A6A6BYT6_ZASCE</name>
<dbReference type="EMBL" id="ML993641">
    <property type="protein sequence ID" value="KAF2159228.1"/>
    <property type="molecule type" value="Genomic_DNA"/>
</dbReference>
<dbReference type="GeneID" id="54563160"/>
<accession>A0A6A6BYT6</accession>
<proteinExistence type="predicted"/>
<dbReference type="AlphaFoldDB" id="A0A6A6BYT6"/>
<evidence type="ECO:0008006" key="4">
    <source>
        <dbReference type="Google" id="ProtNLM"/>
    </source>
</evidence>
<evidence type="ECO:0000256" key="1">
    <source>
        <dbReference type="SAM" id="MobiDB-lite"/>
    </source>
</evidence>
<reference evidence="2" key="1">
    <citation type="journal article" date="2020" name="Stud. Mycol.">
        <title>101 Dothideomycetes genomes: a test case for predicting lifestyles and emergence of pathogens.</title>
        <authorList>
            <person name="Haridas S."/>
            <person name="Albert R."/>
            <person name="Binder M."/>
            <person name="Bloem J."/>
            <person name="Labutti K."/>
            <person name="Salamov A."/>
            <person name="Andreopoulos B."/>
            <person name="Baker S."/>
            <person name="Barry K."/>
            <person name="Bills G."/>
            <person name="Bluhm B."/>
            <person name="Cannon C."/>
            <person name="Castanera R."/>
            <person name="Culley D."/>
            <person name="Daum C."/>
            <person name="Ezra D."/>
            <person name="Gonzalez J."/>
            <person name="Henrissat B."/>
            <person name="Kuo A."/>
            <person name="Liang C."/>
            <person name="Lipzen A."/>
            <person name="Lutzoni F."/>
            <person name="Magnuson J."/>
            <person name="Mondo S."/>
            <person name="Nolan M."/>
            <person name="Ohm R."/>
            <person name="Pangilinan J."/>
            <person name="Park H.-J."/>
            <person name="Ramirez L."/>
            <person name="Alfaro M."/>
            <person name="Sun H."/>
            <person name="Tritt A."/>
            <person name="Yoshinaga Y."/>
            <person name="Zwiers L.-H."/>
            <person name="Turgeon B."/>
            <person name="Goodwin S."/>
            <person name="Spatafora J."/>
            <person name="Crous P."/>
            <person name="Grigoriev I."/>
        </authorList>
    </citation>
    <scope>NUCLEOTIDE SEQUENCE</scope>
    <source>
        <strain evidence="2">ATCC 36951</strain>
    </source>
</reference>
<evidence type="ECO:0000313" key="3">
    <source>
        <dbReference type="Proteomes" id="UP000799537"/>
    </source>
</evidence>